<accession>A0ABQ5K1X3</accession>
<evidence type="ECO:0000259" key="4">
    <source>
        <dbReference type="Pfam" id="PF00122"/>
    </source>
</evidence>
<gene>
    <name evidence="5" type="ORF">ADUPG1_012057</name>
</gene>
<feature type="domain" description="P-type ATPase A" evidence="4">
    <location>
        <begin position="39"/>
        <end position="100"/>
    </location>
</feature>
<keyword evidence="2" id="KW-0472">Membrane</keyword>
<comment type="caution">
    <text evidence="5">The sequence shown here is derived from an EMBL/GenBank/DDBJ whole genome shotgun (WGS) entry which is preliminary data.</text>
</comment>
<keyword evidence="2" id="KW-0812">Transmembrane</keyword>
<evidence type="ECO:0000313" key="6">
    <source>
        <dbReference type="Proteomes" id="UP001057375"/>
    </source>
</evidence>
<dbReference type="Gene3D" id="2.70.150.10">
    <property type="entry name" value="Calcium-transporting ATPase, cytoplasmic transduction domain A"/>
    <property type="match status" value="1"/>
</dbReference>
<dbReference type="Pfam" id="PF00122">
    <property type="entry name" value="E1-E2_ATPase"/>
    <property type="match status" value="1"/>
</dbReference>
<feature type="region of interest" description="Disordered" evidence="1">
    <location>
        <begin position="234"/>
        <end position="304"/>
    </location>
</feature>
<proteinExistence type="predicted"/>
<evidence type="ECO:0000256" key="3">
    <source>
        <dbReference type="SAM" id="SignalP"/>
    </source>
</evidence>
<feature type="chain" id="PRO_5047086821" description="P-type ATPase A domain-containing protein" evidence="3">
    <location>
        <begin position="19"/>
        <end position="431"/>
    </location>
</feature>
<feature type="compositionally biased region" description="Polar residues" evidence="1">
    <location>
        <begin position="244"/>
        <end position="262"/>
    </location>
</feature>
<feature type="transmembrane region" description="Helical" evidence="2">
    <location>
        <begin position="398"/>
        <end position="425"/>
    </location>
</feature>
<dbReference type="EMBL" id="BQXS01012372">
    <property type="protein sequence ID" value="GKT22112.1"/>
    <property type="molecule type" value="Genomic_DNA"/>
</dbReference>
<sequence length="431" mass="48424">MTNITNILPLIFIISIAAIREIIEDLARVKQDKYTNSMTFQVIREGKCSLRASSDIEVGDIVHVPPSTIVPADIVPISGENGQAYIETANLDGETSLKRKIVPPPIARHISSEATRISTLSPIQKDDLGIETDNPDEITLENVIRAGCTFSVQVEPPNPNFHTLRGSCSVKSNQEPSRFSYLWHERKKEQDNSFWHRISQKFHICCNSHEQIREEEYFRAEFEQWYGLNERGHSSVHESVEMQPVTTIYRTKSDSTKSTSPESDAITDTLPPVSSQQAQTPQDSLTRPSDLPPTTHPSRTVHPITGDSFIPRGASIQHTSNVWGLVVYTGEDTRLMQNAGESRNKPPGLFSYLNWSLITIIIIQVILVIALTFGAVLTRRELQHHWYLGHSSDPEQNLLLFILISVGTNFLVTSFVVPISLFVSLEVVRYV</sequence>
<organism evidence="5 6">
    <name type="scientific">Aduncisulcus paluster</name>
    <dbReference type="NCBI Taxonomy" id="2918883"/>
    <lineage>
        <taxon>Eukaryota</taxon>
        <taxon>Metamonada</taxon>
        <taxon>Carpediemonas-like organisms</taxon>
        <taxon>Aduncisulcus</taxon>
    </lineage>
</organism>
<name>A0ABQ5K1X3_9EUKA</name>
<keyword evidence="3" id="KW-0732">Signal</keyword>
<feature type="transmembrane region" description="Helical" evidence="2">
    <location>
        <begin position="352"/>
        <end position="378"/>
    </location>
</feature>
<dbReference type="PANTHER" id="PTHR24092">
    <property type="entry name" value="PROBABLE PHOSPHOLIPID-TRANSPORTING ATPASE"/>
    <property type="match status" value="1"/>
</dbReference>
<feature type="non-terminal residue" evidence="5">
    <location>
        <position position="431"/>
    </location>
</feature>
<keyword evidence="2" id="KW-1133">Transmembrane helix</keyword>
<dbReference type="InterPro" id="IPR059000">
    <property type="entry name" value="ATPase_P-type_domA"/>
</dbReference>
<dbReference type="SUPFAM" id="SSF81653">
    <property type="entry name" value="Calcium ATPase, transduction domain A"/>
    <property type="match status" value="1"/>
</dbReference>
<keyword evidence="6" id="KW-1185">Reference proteome</keyword>
<evidence type="ECO:0000256" key="1">
    <source>
        <dbReference type="SAM" id="MobiDB-lite"/>
    </source>
</evidence>
<protein>
    <recommendedName>
        <fullName evidence="4">P-type ATPase A domain-containing protein</fullName>
    </recommendedName>
</protein>
<reference evidence="5" key="1">
    <citation type="submission" date="2022-03" db="EMBL/GenBank/DDBJ databases">
        <title>Draft genome sequence of Aduncisulcus paluster, a free-living microaerophilic Fornicata.</title>
        <authorList>
            <person name="Yuyama I."/>
            <person name="Kume K."/>
            <person name="Tamura T."/>
            <person name="Inagaki Y."/>
            <person name="Hashimoto T."/>
        </authorList>
    </citation>
    <scope>NUCLEOTIDE SEQUENCE</scope>
    <source>
        <strain evidence="5">NY0171</strain>
    </source>
</reference>
<feature type="compositionally biased region" description="Polar residues" evidence="1">
    <location>
        <begin position="272"/>
        <end position="287"/>
    </location>
</feature>
<evidence type="ECO:0000313" key="5">
    <source>
        <dbReference type="EMBL" id="GKT22112.1"/>
    </source>
</evidence>
<feature type="signal peptide" evidence="3">
    <location>
        <begin position="1"/>
        <end position="18"/>
    </location>
</feature>
<dbReference type="InterPro" id="IPR008250">
    <property type="entry name" value="ATPase_P-typ_transduc_dom_A_sf"/>
</dbReference>
<dbReference type="Proteomes" id="UP001057375">
    <property type="component" value="Unassembled WGS sequence"/>
</dbReference>
<evidence type="ECO:0000256" key="2">
    <source>
        <dbReference type="SAM" id="Phobius"/>
    </source>
</evidence>